<dbReference type="InterPro" id="IPR000642">
    <property type="entry name" value="Peptidase_M41"/>
</dbReference>
<dbReference type="GO" id="GO:0004222">
    <property type="term" value="F:metalloendopeptidase activity"/>
    <property type="evidence" value="ECO:0007669"/>
    <property type="project" value="InterPro"/>
</dbReference>
<dbReference type="InterPro" id="IPR037219">
    <property type="entry name" value="Peptidase_M41-like"/>
</dbReference>
<gene>
    <name evidence="3" type="ORF">UFOPK3752_00109</name>
    <name evidence="4" type="ORF">UFOPK4150_01823</name>
</gene>
<keyword evidence="1" id="KW-1133">Transmembrane helix</keyword>
<dbReference type="InterPro" id="IPR003959">
    <property type="entry name" value="ATPase_AAA_core"/>
</dbReference>
<name>A0A6J7S811_9ZZZZ</name>
<dbReference type="EMBL" id="CAFBPU010000044">
    <property type="protein sequence ID" value="CAB5037474.1"/>
    <property type="molecule type" value="Genomic_DNA"/>
</dbReference>
<dbReference type="InterPro" id="IPR027417">
    <property type="entry name" value="P-loop_NTPase"/>
</dbReference>
<evidence type="ECO:0000256" key="1">
    <source>
        <dbReference type="SAM" id="Phobius"/>
    </source>
</evidence>
<protein>
    <submittedName>
        <fullName evidence="4">Unannotated protein</fullName>
    </submittedName>
</protein>
<dbReference type="GO" id="GO:0006508">
    <property type="term" value="P:proteolysis"/>
    <property type="evidence" value="ECO:0007669"/>
    <property type="project" value="InterPro"/>
</dbReference>
<dbReference type="PANTHER" id="PTHR23076">
    <property type="entry name" value="METALLOPROTEASE M41 FTSH"/>
    <property type="match status" value="1"/>
</dbReference>
<feature type="domain" description="AAA+ ATPase" evidence="2">
    <location>
        <begin position="168"/>
        <end position="386"/>
    </location>
</feature>
<keyword evidence="1" id="KW-0472">Membrane</keyword>
<feature type="transmembrane region" description="Helical" evidence="1">
    <location>
        <begin position="58"/>
        <end position="77"/>
    </location>
</feature>
<feature type="transmembrane region" description="Helical" evidence="1">
    <location>
        <begin position="97"/>
        <end position="117"/>
    </location>
</feature>
<keyword evidence="1" id="KW-0812">Transmembrane</keyword>
<dbReference type="GO" id="GO:0030163">
    <property type="term" value="P:protein catabolic process"/>
    <property type="evidence" value="ECO:0007669"/>
    <property type="project" value="TreeGrafter"/>
</dbReference>
<dbReference type="PANTHER" id="PTHR23076:SF97">
    <property type="entry name" value="ATP-DEPENDENT ZINC METALLOPROTEASE YME1L1"/>
    <property type="match status" value="1"/>
</dbReference>
<sequence>MRRMGTPGTPAKQHATPVTDSAVDRAAASMLAGAGAGRLSGSQADVGVSRERSRRRRLTTLFLVLLIPAAYLGGRWATGDGVDILSLQLPAVDPMVAMPALFFIMLILVLLGTTMGAGRSPHVTYRPEQIDVTLDSVKGIDSIKDEVVRSLNLFLAHKAFASEMGGSARRGLLFEGAPGTGKTYLAKAMAREAGVPFLFVSATSFQSMYYGATARKIRSYFKALRKAARQEGGAIGFIEEIDAIAMARGGISMTALPMAAQSMTRSGVMCCGGLEGLPSTYAMGAASVSGATMANRSMTSEGVGGVVNELLVQLQSFDDPTGLQKLRTWFIDKLNLYLPLHRQLSRPVPPSTNVLVIAATNRADNLDPALLRPGRFDRRLTFEPPTKAGRRELIDLFLGRKSHHPDLDDDDSRDGLASVTQGYTPVMIEHLFDEGLVNALRRGDSAMTRGDVERARLVEEVGMGQPVSYTEHEQRLIATHEAGHAVTAWLVAPHRRLEVLTIIKRRDALGMLAHGDAEDVFTRSRSEMIGLIRIAMGGQSAEELFFDDISTGPAGDLLYATNVAAQMVGAAGMTDTLISYSAIQSGAFTDTNIVGRVLADAEGRGRVERILQEQKAFTRGLLNDNRHLVAALRDALIERHELIGREITDVLTAAAEGRELGSIDLRDGSGVFATGSSIVAHRSVPVADLPGPEAS</sequence>
<dbReference type="InterPro" id="IPR003960">
    <property type="entry name" value="ATPase_AAA_CS"/>
</dbReference>
<organism evidence="4">
    <name type="scientific">freshwater metagenome</name>
    <dbReference type="NCBI Taxonomy" id="449393"/>
    <lineage>
        <taxon>unclassified sequences</taxon>
        <taxon>metagenomes</taxon>
        <taxon>ecological metagenomes</taxon>
    </lineage>
</organism>
<dbReference type="SUPFAM" id="SSF52540">
    <property type="entry name" value="P-loop containing nucleoside triphosphate hydrolases"/>
    <property type="match status" value="1"/>
</dbReference>
<dbReference type="AlphaFoldDB" id="A0A6J7S811"/>
<evidence type="ECO:0000259" key="2">
    <source>
        <dbReference type="SMART" id="SM00382"/>
    </source>
</evidence>
<dbReference type="SUPFAM" id="SSF140990">
    <property type="entry name" value="FtsH protease domain-like"/>
    <property type="match status" value="1"/>
</dbReference>
<dbReference type="Gene3D" id="3.40.50.300">
    <property type="entry name" value="P-loop containing nucleotide triphosphate hydrolases"/>
    <property type="match status" value="1"/>
</dbReference>
<dbReference type="GO" id="GO:0016887">
    <property type="term" value="F:ATP hydrolysis activity"/>
    <property type="evidence" value="ECO:0007669"/>
    <property type="project" value="InterPro"/>
</dbReference>
<dbReference type="SMART" id="SM00382">
    <property type="entry name" value="AAA"/>
    <property type="match status" value="1"/>
</dbReference>
<dbReference type="Gene3D" id="1.10.8.60">
    <property type="match status" value="1"/>
</dbReference>
<dbReference type="EMBL" id="CAFBND010000003">
    <property type="protein sequence ID" value="CAB4925656.1"/>
    <property type="molecule type" value="Genomic_DNA"/>
</dbReference>
<evidence type="ECO:0000313" key="4">
    <source>
        <dbReference type="EMBL" id="CAB5037474.1"/>
    </source>
</evidence>
<proteinExistence type="predicted"/>
<accession>A0A6J7S811</accession>
<dbReference type="GO" id="GO:0004176">
    <property type="term" value="F:ATP-dependent peptidase activity"/>
    <property type="evidence" value="ECO:0007669"/>
    <property type="project" value="InterPro"/>
</dbReference>
<evidence type="ECO:0000313" key="3">
    <source>
        <dbReference type="EMBL" id="CAB4925656.1"/>
    </source>
</evidence>
<dbReference type="PROSITE" id="PS00674">
    <property type="entry name" value="AAA"/>
    <property type="match status" value="1"/>
</dbReference>
<dbReference type="GO" id="GO:0005886">
    <property type="term" value="C:plasma membrane"/>
    <property type="evidence" value="ECO:0007669"/>
    <property type="project" value="TreeGrafter"/>
</dbReference>
<reference evidence="4" key="1">
    <citation type="submission" date="2020-05" db="EMBL/GenBank/DDBJ databases">
        <authorList>
            <person name="Chiriac C."/>
            <person name="Salcher M."/>
            <person name="Ghai R."/>
            <person name="Kavagutti S V."/>
        </authorList>
    </citation>
    <scope>NUCLEOTIDE SEQUENCE</scope>
</reference>
<dbReference type="Pfam" id="PF00004">
    <property type="entry name" value="AAA"/>
    <property type="match status" value="2"/>
</dbReference>
<dbReference type="GO" id="GO:0005524">
    <property type="term" value="F:ATP binding"/>
    <property type="evidence" value="ECO:0007669"/>
    <property type="project" value="InterPro"/>
</dbReference>
<dbReference type="Gene3D" id="1.20.58.760">
    <property type="entry name" value="Peptidase M41"/>
    <property type="match status" value="1"/>
</dbReference>
<dbReference type="Pfam" id="PF01434">
    <property type="entry name" value="Peptidase_M41"/>
    <property type="match status" value="1"/>
</dbReference>
<dbReference type="InterPro" id="IPR003593">
    <property type="entry name" value="AAA+_ATPase"/>
</dbReference>